<reference evidence="2" key="1">
    <citation type="journal article" date="2020" name="Genome Biol.">
        <title>Gamete binning: chromosome-level and haplotype-resolved genome assembly enabled by high-throughput single-cell sequencing of gamete genomes.</title>
        <authorList>
            <person name="Campoy J.A."/>
            <person name="Sun H."/>
            <person name="Goel M."/>
            <person name="Jiao W.-B."/>
            <person name="Folz-Donahue K."/>
            <person name="Wang N."/>
            <person name="Rubio M."/>
            <person name="Liu C."/>
            <person name="Kukat C."/>
            <person name="Ruiz D."/>
            <person name="Huettel B."/>
            <person name="Schneeberger K."/>
        </authorList>
    </citation>
    <scope>NUCLEOTIDE SEQUENCE [LARGE SCALE GENOMIC DNA]</scope>
    <source>
        <strain evidence="2">cv. Rojo Pasion</strain>
    </source>
</reference>
<dbReference type="AlphaFoldDB" id="A0A6J5XV34"/>
<dbReference type="Proteomes" id="UP000507245">
    <property type="component" value="Unassembled WGS sequence"/>
</dbReference>
<protein>
    <submittedName>
        <fullName evidence="1">Uncharacterized protein</fullName>
    </submittedName>
</protein>
<gene>
    <name evidence="1" type="ORF">ORAREDHAP_LOCUS40454</name>
</gene>
<evidence type="ECO:0000313" key="1">
    <source>
        <dbReference type="EMBL" id="CAB4315695.1"/>
    </source>
</evidence>
<name>A0A6J5XV34_PRUAR</name>
<evidence type="ECO:0000313" key="2">
    <source>
        <dbReference type="Proteomes" id="UP000507245"/>
    </source>
</evidence>
<sequence length="54" mass="5160">MAGIIPFNPKRTVTIGSGIGKRGIVAGGGAIQGAEVGVGIVQVGIIAKDMAAAA</sequence>
<dbReference type="EMBL" id="CAEKKB010000006">
    <property type="protein sequence ID" value="CAB4315695.1"/>
    <property type="molecule type" value="Genomic_DNA"/>
</dbReference>
<accession>A0A6J5XV34</accession>
<proteinExistence type="predicted"/>
<keyword evidence="2" id="KW-1185">Reference proteome</keyword>
<organism evidence="1 2">
    <name type="scientific">Prunus armeniaca</name>
    <name type="common">Apricot</name>
    <name type="synonym">Armeniaca vulgaris</name>
    <dbReference type="NCBI Taxonomy" id="36596"/>
    <lineage>
        <taxon>Eukaryota</taxon>
        <taxon>Viridiplantae</taxon>
        <taxon>Streptophyta</taxon>
        <taxon>Embryophyta</taxon>
        <taxon>Tracheophyta</taxon>
        <taxon>Spermatophyta</taxon>
        <taxon>Magnoliopsida</taxon>
        <taxon>eudicotyledons</taxon>
        <taxon>Gunneridae</taxon>
        <taxon>Pentapetalae</taxon>
        <taxon>rosids</taxon>
        <taxon>fabids</taxon>
        <taxon>Rosales</taxon>
        <taxon>Rosaceae</taxon>
        <taxon>Amygdaloideae</taxon>
        <taxon>Amygdaleae</taxon>
        <taxon>Prunus</taxon>
    </lineage>
</organism>